<dbReference type="Proteomes" id="UP001152747">
    <property type="component" value="Unassembled WGS sequence"/>
</dbReference>
<dbReference type="EMBL" id="CANHGI010000002">
    <property type="protein sequence ID" value="CAI5442732.1"/>
    <property type="molecule type" value="Genomic_DNA"/>
</dbReference>
<reference evidence="3" key="1">
    <citation type="submission" date="2022-11" db="EMBL/GenBank/DDBJ databases">
        <authorList>
            <person name="Kikuchi T."/>
        </authorList>
    </citation>
    <scope>NUCLEOTIDE SEQUENCE</scope>
    <source>
        <strain evidence="3">PS1010</strain>
    </source>
</reference>
<evidence type="ECO:0000256" key="2">
    <source>
        <dbReference type="SAM" id="MobiDB-lite"/>
    </source>
</evidence>
<feature type="region of interest" description="Disordered" evidence="2">
    <location>
        <begin position="257"/>
        <end position="277"/>
    </location>
</feature>
<organism evidence="3 4">
    <name type="scientific">Caenorhabditis angaria</name>
    <dbReference type="NCBI Taxonomy" id="860376"/>
    <lineage>
        <taxon>Eukaryota</taxon>
        <taxon>Metazoa</taxon>
        <taxon>Ecdysozoa</taxon>
        <taxon>Nematoda</taxon>
        <taxon>Chromadorea</taxon>
        <taxon>Rhabditida</taxon>
        <taxon>Rhabditina</taxon>
        <taxon>Rhabditomorpha</taxon>
        <taxon>Rhabditoidea</taxon>
        <taxon>Rhabditidae</taxon>
        <taxon>Peloderinae</taxon>
        <taxon>Caenorhabditis</taxon>
    </lineage>
</organism>
<gene>
    <name evidence="3" type="ORF">CAMP_LOCUS5369</name>
</gene>
<accession>A0A9P1MWX8</accession>
<proteinExistence type="predicted"/>
<evidence type="ECO:0000256" key="1">
    <source>
        <dbReference type="SAM" id="Coils"/>
    </source>
</evidence>
<comment type="caution">
    <text evidence="3">The sequence shown here is derived from an EMBL/GenBank/DDBJ whole genome shotgun (WGS) entry which is preliminary data.</text>
</comment>
<keyword evidence="1" id="KW-0175">Coiled coil</keyword>
<feature type="coiled-coil region" evidence="1">
    <location>
        <begin position="5"/>
        <end position="147"/>
    </location>
</feature>
<keyword evidence="4" id="KW-1185">Reference proteome</keyword>
<protein>
    <submittedName>
        <fullName evidence="3">Uncharacterized protein</fullName>
    </submittedName>
</protein>
<evidence type="ECO:0000313" key="3">
    <source>
        <dbReference type="EMBL" id="CAI5442732.1"/>
    </source>
</evidence>
<name>A0A9P1MWX8_9PELO</name>
<evidence type="ECO:0000313" key="4">
    <source>
        <dbReference type="Proteomes" id="UP001152747"/>
    </source>
</evidence>
<sequence length="484" mass="55996">MEEAMKKTEEELKNLKLQRIRLLKEQRAEASKFTTFKQKHEREMQQMKTKLQKREIDVARQKRIDEQRFAVLQQRLAESNRANKALKELNAKRATRKDSSTDPATLQSVIEEELEVEAASQRCQNLCKELRRQRGEIQGQIDQLEEQQFSSGKRRRLNDDPDVSIVMEGEEEFEEARQKKLAELRSSLDDINAEIKDLLKNSTISDDEKASKSSKWAKLPADIRPVFEMMFAQALTHVKKSVDLEFSSNKQINDFKSKLETKKKQEDKKKKDDEEMKQKYRQLTENLEEAKAGVHQHISFILGLIKQEKVDEAALARFEALRNQYCDVEQKIKKARRRTTHAVGLTPKPELKRNERARRAVVQYGNVVCSADLTLGDSVSESRRHKRSSIDVNKQSDEFVKRKVAMSPIRFDDETRLSEGDENESLEGTRILGTTFVKDANTPTTSQQNGTFVIAPLEEEEDDEIKSSMVTKRRSRRTDLGPVN</sequence>
<feature type="region of interest" description="Disordered" evidence="2">
    <location>
        <begin position="458"/>
        <end position="484"/>
    </location>
</feature>
<dbReference type="AlphaFoldDB" id="A0A9P1MWX8"/>